<evidence type="ECO:0000313" key="4">
    <source>
        <dbReference type="Proteomes" id="UP001501444"/>
    </source>
</evidence>
<feature type="transmembrane region" description="Helical" evidence="2">
    <location>
        <begin position="463"/>
        <end position="482"/>
    </location>
</feature>
<protein>
    <submittedName>
        <fullName evidence="3">DUF4173 domain-containing protein</fullName>
    </submittedName>
</protein>
<feature type="transmembrane region" description="Helical" evidence="2">
    <location>
        <begin position="395"/>
        <end position="417"/>
    </location>
</feature>
<feature type="region of interest" description="Disordered" evidence="1">
    <location>
        <begin position="1"/>
        <end position="61"/>
    </location>
</feature>
<keyword evidence="2" id="KW-0812">Transmembrane</keyword>
<evidence type="ECO:0000313" key="3">
    <source>
        <dbReference type="EMBL" id="GAA2330638.1"/>
    </source>
</evidence>
<feature type="compositionally biased region" description="Pro residues" evidence="1">
    <location>
        <begin position="1"/>
        <end position="10"/>
    </location>
</feature>
<dbReference type="Pfam" id="PF13687">
    <property type="entry name" value="DUF4153"/>
    <property type="match status" value="1"/>
</dbReference>
<dbReference type="Proteomes" id="UP001501444">
    <property type="component" value="Unassembled WGS sequence"/>
</dbReference>
<gene>
    <name evidence="3" type="ORF">GCM10010170_008720</name>
</gene>
<feature type="compositionally biased region" description="Pro residues" evidence="1">
    <location>
        <begin position="31"/>
        <end position="41"/>
    </location>
</feature>
<feature type="transmembrane region" description="Helical" evidence="2">
    <location>
        <begin position="437"/>
        <end position="456"/>
    </location>
</feature>
<feature type="transmembrane region" description="Helical" evidence="2">
    <location>
        <begin position="320"/>
        <end position="344"/>
    </location>
</feature>
<feature type="compositionally biased region" description="Low complexity" evidence="1">
    <location>
        <begin position="17"/>
        <end position="30"/>
    </location>
</feature>
<feature type="transmembrane region" description="Helical" evidence="2">
    <location>
        <begin position="108"/>
        <end position="126"/>
    </location>
</feature>
<proteinExistence type="predicted"/>
<comment type="caution">
    <text evidence="3">The sequence shown here is derived from an EMBL/GenBank/DDBJ whole genome shotgun (WGS) entry which is preliminary data.</text>
</comment>
<reference evidence="4" key="1">
    <citation type="journal article" date="2019" name="Int. J. Syst. Evol. Microbiol.">
        <title>The Global Catalogue of Microorganisms (GCM) 10K type strain sequencing project: providing services to taxonomists for standard genome sequencing and annotation.</title>
        <authorList>
            <consortium name="The Broad Institute Genomics Platform"/>
            <consortium name="The Broad Institute Genome Sequencing Center for Infectious Disease"/>
            <person name="Wu L."/>
            <person name="Ma J."/>
        </authorList>
    </citation>
    <scope>NUCLEOTIDE SEQUENCE [LARGE SCALE GENOMIC DNA]</scope>
    <source>
        <strain evidence="4">JCM 3272</strain>
    </source>
</reference>
<keyword evidence="4" id="KW-1185">Reference proteome</keyword>
<feature type="transmembrane region" description="Helical" evidence="2">
    <location>
        <begin position="277"/>
        <end position="299"/>
    </location>
</feature>
<dbReference type="InterPro" id="IPR025291">
    <property type="entry name" value="DUF4153"/>
</dbReference>
<feature type="transmembrane region" description="Helical" evidence="2">
    <location>
        <begin position="364"/>
        <end position="383"/>
    </location>
</feature>
<accession>A0ABP5SGA1</accession>
<feature type="transmembrane region" description="Helical" evidence="2">
    <location>
        <begin position="82"/>
        <end position="102"/>
    </location>
</feature>
<organism evidence="3 4">
    <name type="scientific">Dactylosporangium salmoneum</name>
    <dbReference type="NCBI Taxonomy" id="53361"/>
    <lineage>
        <taxon>Bacteria</taxon>
        <taxon>Bacillati</taxon>
        <taxon>Actinomycetota</taxon>
        <taxon>Actinomycetes</taxon>
        <taxon>Micromonosporales</taxon>
        <taxon>Micromonosporaceae</taxon>
        <taxon>Dactylosporangium</taxon>
    </lineage>
</organism>
<feature type="transmembrane region" description="Helical" evidence="2">
    <location>
        <begin position="155"/>
        <end position="172"/>
    </location>
</feature>
<sequence length="572" mass="60517">MNESPAQPPKPSEEPAARAPAMAGAGTHPARPGPPPGPPVWPTLGSGPAAPMPNPALRSPVRLGPPEPTLWQRAWILQEATAGRAALVGALVAAIVAAAAVPVDRPGIGWPIAGIGLVAPLAVLQVRRRRAEALLWCAGAAGLLSVGFFRAAGWLFALCALTAFGCVAMAVGRPRRVPGVLHAPFALLMAVFRAVPWAGAGLTAVRPSTVEGAADDAPAQDEDEDEQPHGDRGVRMLVSIGIGVLLLVVFGALFASADAAFGRVVGAIVPQLDAGTVSRWVFVGLAAAGASLGAAFLVANPSSVGDGSPRSGRPVRRIEWLVPVGAVLALFVLFVAVQLAVLFGDRDYVMRTVGLTFAQYARKGFWQLLVITLLTLLVMGVTARKAPRASRADRSLLRLVLGLLALCSLVVVGSALWRMNVYEQAYGFTRLRVFVSAFELWLGGLFGLVLLAGLAGARRRAAWLGRAAAGLWVVTLLGLAVLNPDRFIAAHNVDRANASNSDIWYLRSLSADAAPELDRLPTGARECALSDIDSDLRQRPDDWRGWNLSRSRARQMLPDPVRVGDFPCYRRY</sequence>
<evidence type="ECO:0000256" key="2">
    <source>
        <dbReference type="SAM" id="Phobius"/>
    </source>
</evidence>
<dbReference type="RefSeq" id="WP_344610878.1">
    <property type="nucleotide sequence ID" value="NZ_BAAARV010000005.1"/>
</dbReference>
<keyword evidence="2" id="KW-0472">Membrane</keyword>
<feature type="transmembrane region" description="Helical" evidence="2">
    <location>
        <begin position="236"/>
        <end position="257"/>
    </location>
</feature>
<keyword evidence="2" id="KW-1133">Transmembrane helix</keyword>
<dbReference type="EMBL" id="BAAARV010000005">
    <property type="protein sequence ID" value="GAA2330638.1"/>
    <property type="molecule type" value="Genomic_DNA"/>
</dbReference>
<name>A0ABP5SGA1_9ACTN</name>
<evidence type="ECO:0000256" key="1">
    <source>
        <dbReference type="SAM" id="MobiDB-lite"/>
    </source>
</evidence>